<evidence type="ECO:0000259" key="1">
    <source>
        <dbReference type="Pfam" id="PF13614"/>
    </source>
</evidence>
<accession>A0A841PZ66</accession>
<dbReference type="CDD" id="cd02042">
    <property type="entry name" value="ParAB_family"/>
    <property type="match status" value="1"/>
</dbReference>
<evidence type="ECO:0000313" key="3">
    <source>
        <dbReference type="Proteomes" id="UP000581688"/>
    </source>
</evidence>
<proteinExistence type="predicted"/>
<dbReference type="Proteomes" id="UP000581688">
    <property type="component" value="Unassembled WGS sequence"/>
</dbReference>
<organism evidence="2 3">
    <name type="scientific">Salirhabdus euzebyi</name>
    <dbReference type="NCBI Taxonomy" id="394506"/>
    <lineage>
        <taxon>Bacteria</taxon>
        <taxon>Bacillati</taxon>
        <taxon>Bacillota</taxon>
        <taxon>Bacilli</taxon>
        <taxon>Bacillales</taxon>
        <taxon>Bacillaceae</taxon>
        <taxon>Salirhabdus</taxon>
    </lineage>
</organism>
<dbReference type="PANTHER" id="PTHR13696">
    <property type="entry name" value="P-LOOP CONTAINING NUCLEOSIDE TRIPHOSPHATE HYDROLASE"/>
    <property type="match status" value="1"/>
</dbReference>
<dbReference type="Gene3D" id="3.40.50.300">
    <property type="entry name" value="P-loop containing nucleotide triphosphate hydrolases"/>
    <property type="match status" value="1"/>
</dbReference>
<feature type="domain" description="AAA" evidence="1">
    <location>
        <begin position="1"/>
        <end position="206"/>
    </location>
</feature>
<protein>
    <submittedName>
        <fullName evidence="2">Chromosome partitioning protein</fullName>
    </submittedName>
</protein>
<dbReference type="PANTHER" id="PTHR13696:SF99">
    <property type="entry name" value="COBYRINIC ACID AC-DIAMIDE SYNTHASE"/>
    <property type="match status" value="1"/>
</dbReference>
<dbReference type="RefSeq" id="WP_174494782.1">
    <property type="nucleotide sequence ID" value="NZ_CADDWK010000002.1"/>
</dbReference>
<comment type="caution">
    <text evidence="2">The sequence shown here is derived from an EMBL/GenBank/DDBJ whole genome shotgun (WGS) entry which is preliminary data.</text>
</comment>
<dbReference type="SUPFAM" id="SSF52540">
    <property type="entry name" value="P-loop containing nucleoside triphosphate hydrolases"/>
    <property type="match status" value="1"/>
</dbReference>
<evidence type="ECO:0000313" key="2">
    <source>
        <dbReference type="EMBL" id="MBB6452571.1"/>
    </source>
</evidence>
<dbReference type="InterPro" id="IPR050678">
    <property type="entry name" value="DNA_Partitioning_ATPase"/>
</dbReference>
<keyword evidence="3" id="KW-1185">Reference proteome</keyword>
<dbReference type="InterPro" id="IPR025669">
    <property type="entry name" value="AAA_dom"/>
</dbReference>
<dbReference type="InterPro" id="IPR027417">
    <property type="entry name" value="P-loop_NTPase"/>
</dbReference>
<dbReference type="Pfam" id="PF13614">
    <property type="entry name" value="AAA_31"/>
    <property type="match status" value="1"/>
</dbReference>
<dbReference type="EMBL" id="JACHGH010000002">
    <property type="protein sequence ID" value="MBB6452571.1"/>
    <property type="molecule type" value="Genomic_DNA"/>
</dbReference>
<gene>
    <name evidence="2" type="ORF">HNQ94_001016</name>
</gene>
<sequence length="319" mass="35914">MNVISVINYKGGVGKTTLSANIAAEYAKQGKKVLLIDLDPQTNLTLSLIKMEEWQNYDNQGRTIKHWYDEFLDSDRDSDIGDLIITPSKVNNHLGMLEGQIDLVCSHLELINVDMELSSRLGGNSERTIRRNYLKVLSRLKKNLDTIKDNYDMVIIDCPPNFNVVTQNALVASDYYIIPAKADYLSTLGINTLLGHVKELENKFNRYCAKSRNVKMAPISPKMLGVVFTMVTIRNGEPIAIQKEYIDQVIRNQEQHCFKTTLRENKTLYSKAPETGIPVVLSPKNLQQEKASDEIQGIVKELTSFLTELTPVDGGGTYV</sequence>
<dbReference type="AlphaFoldDB" id="A0A841PZ66"/>
<name>A0A841PZ66_9BACI</name>
<reference evidence="2 3" key="1">
    <citation type="submission" date="2020-08" db="EMBL/GenBank/DDBJ databases">
        <title>Genomic Encyclopedia of Type Strains, Phase IV (KMG-IV): sequencing the most valuable type-strain genomes for metagenomic binning, comparative biology and taxonomic classification.</title>
        <authorList>
            <person name="Goeker M."/>
        </authorList>
    </citation>
    <scope>NUCLEOTIDE SEQUENCE [LARGE SCALE GENOMIC DNA]</scope>
    <source>
        <strain evidence="2 3">DSM 19612</strain>
    </source>
</reference>